<name>A0ACA9SEW5_9GLOM</name>
<comment type="caution">
    <text evidence="1">The sequence shown here is derived from an EMBL/GenBank/DDBJ whole genome shotgun (WGS) entry which is preliminary data.</text>
</comment>
<proteinExistence type="predicted"/>
<organism evidence="1 2">
    <name type="scientific">Racocetra persica</name>
    <dbReference type="NCBI Taxonomy" id="160502"/>
    <lineage>
        <taxon>Eukaryota</taxon>
        <taxon>Fungi</taxon>
        <taxon>Fungi incertae sedis</taxon>
        <taxon>Mucoromycota</taxon>
        <taxon>Glomeromycotina</taxon>
        <taxon>Glomeromycetes</taxon>
        <taxon>Diversisporales</taxon>
        <taxon>Gigasporaceae</taxon>
        <taxon>Racocetra</taxon>
    </lineage>
</organism>
<evidence type="ECO:0000313" key="2">
    <source>
        <dbReference type="Proteomes" id="UP000789920"/>
    </source>
</evidence>
<reference evidence="1" key="1">
    <citation type="submission" date="2021-06" db="EMBL/GenBank/DDBJ databases">
        <authorList>
            <person name="Kallberg Y."/>
            <person name="Tangrot J."/>
            <person name="Rosling A."/>
        </authorList>
    </citation>
    <scope>NUCLEOTIDE SEQUENCE</scope>
    <source>
        <strain evidence="1">MA461A</strain>
    </source>
</reference>
<dbReference type="EMBL" id="CAJVQC010113626">
    <property type="protein sequence ID" value="CAG8836085.1"/>
    <property type="molecule type" value="Genomic_DNA"/>
</dbReference>
<evidence type="ECO:0000313" key="1">
    <source>
        <dbReference type="EMBL" id="CAG8836085.1"/>
    </source>
</evidence>
<gene>
    <name evidence="1" type="ORF">RPERSI_LOCUS29801</name>
</gene>
<feature type="non-terminal residue" evidence="1">
    <location>
        <position position="1"/>
    </location>
</feature>
<keyword evidence="2" id="KW-1185">Reference proteome</keyword>
<feature type="non-terminal residue" evidence="1">
    <location>
        <position position="62"/>
    </location>
</feature>
<protein>
    <submittedName>
        <fullName evidence="1">31258_t:CDS:1</fullName>
    </submittedName>
</protein>
<accession>A0ACA9SEW5</accession>
<sequence>YIPSLVESKFYPGDIAWVLASTCLVWLMIPGLGFFYSGLARYKNALSLIMLCLLATPVVSIQ</sequence>
<dbReference type="Proteomes" id="UP000789920">
    <property type="component" value="Unassembled WGS sequence"/>
</dbReference>